<feature type="transmembrane region" description="Helical" evidence="7">
    <location>
        <begin position="239"/>
        <end position="261"/>
    </location>
</feature>
<feature type="domain" description="ABC transmembrane type-1" evidence="8">
    <location>
        <begin position="53"/>
        <end position="257"/>
    </location>
</feature>
<feature type="transmembrane region" description="Helical" evidence="7">
    <location>
        <begin position="391"/>
        <end position="416"/>
    </location>
</feature>
<dbReference type="GO" id="GO:0055085">
    <property type="term" value="P:transmembrane transport"/>
    <property type="evidence" value="ECO:0007669"/>
    <property type="project" value="InterPro"/>
</dbReference>
<feature type="transmembrane region" description="Helical" evidence="7">
    <location>
        <begin position="453"/>
        <end position="478"/>
    </location>
</feature>
<dbReference type="EMBL" id="JABFBC010000001">
    <property type="protein sequence ID" value="NNU79294.1"/>
    <property type="molecule type" value="Genomic_DNA"/>
</dbReference>
<protein>
    <submittedName>
        <fullName evidence="9">Thiamine/thiamine pyrophosphate ABC transporter permease ThiP</fullName>
    </submittedName>
</protein>
<dbReference type="PANTHER" id="PTHR30183:SF9">
    <property type="entry name" value="THIAMINE TRANSPORT SYSTEM PERMEASE PROTEIN THIP"/>
    <property type="match status" value="1"/>
</dbReference>
<keyword evidence="5 7" id="KW-1133">Transmembrane helix</keyword>
<dbReference type="Proteomes" id="UP000572377">
    <property type="component" value="Unassembled WGS sequence"/>
</dbReference>
<gene>
    <name evidence="9" type="ORF">HMH01_02480</name>
</gene>
<comment type="caution">
    <text evidence="9">The sequence shown here is derived from an EMBL/GenBank/DDBJ whole genome shotgun (WGS) entry which is preliminary data.</text>
</comment>
<feature type="transmembrane region" description="Helical" evidence="7">
    <location>
        <begin position="132"/>
        <end position="155"/>
    </location>
</feature>
<evidence type="ECO:0000256" key="6">
    <source>
        <dbReference type="ARBA" id="ARBA00023136"/>
    </source>
</evidence>
<keyword evidence="2" id="KW-0813">Transport</keyword>
<evidence type="ECO:0000256" key="1">
    <source>
        <dbReference type="ARBA" id="ARBA00004651"/>
    </source>
</evidence>
<keyword evidence="3" id="KW-1003">Cell membrane</keyword>
<evidence type="ECO:0000313" key="9">
    <source>
        <dbReference type="EMBL" id="NNU79294.1"/>
    </source>
</evidence>
<organism evidence="9 10">
    <name type="scientific">Halovulum dunhuangense</name>
    <dbReference type="NCBI Taxonomy" id="1505036"/>
    <lineage>
        <taxon>Bacteria</taxon>
        <taxon>Pseudomonadati</taxon>
        <taxon>Pseudomonadota</taxon>
        <taxon>Alphaproteobacteria</taxon>
        <taxon>Rhodobacterales</taxon>
        <taxon>Paracoccaceae</taxon>
        <taxon>Halovulum</taxon>
    </lineage>
</organism>
<dbReference type="SUPFAM" id="SSF161098">
    <property type="entry name" value="MetI-like"/>
    <property type="match status" value="2"/>
</dbReference>
<feature type="transmembrane region" description="Helical" evidence="7">
    <location>
        <begin position="365"/>
        <end position="385"/>
    </location>
</feature>
<comment type="subcellular location">
    <subcellularLocation>
        <location evidence="1">Cell membrane</location>
        <topology evidence="1">Multi-pass membrane protein</topology>
    </subcellularLocation>
</comment>
<feature type="transmembrane region" description="Helical" evidence="7">
    <location>
        <begin position="12"/>
        <end position="37"/>
    </location>
</feature>
<keyword evidence="6 7" id="KW-0472">Membrane</keyword>
<feature type="transmembrane region" description="Helical" evidence="7">
    <location>
        <begin position="330"/>
        <end position="353"/>
    </location>
</feature>
<name>A0A849KZL9_9RHOB</name>
<feature type="domain" description="ABC transmembrane type-1" evidence="8">
    <location>
        <begin position="326"/>
        <end position="516"/>
    </location>
</feature>
<evidence type="ECO:0000256" key="5">
    <source>
        <dbReference type="ARBA" id="ARBA00022989"/>
    </source>
</evidence>
<evidence type="ECO:0000256" key="4">
    <source>
        <dbReference type="ARBA" id="ARBA00022692"/>
    </source>
</evidence>
<dbReference type="InterPro" id="IPR000515">
    <property type="entry name" value="MetI-like"/>
</dbReference>
<evidence type="ECO:0000313" key="10">
    <source>
        <dbReference type="Proteomes" id="UP000572377"/>
    </source>
</evidence>
<evidence type="ECO:0000256" key="7">
    <source>
        <dbReference type="SAM" id="Phobius"/>
    </source>
</evidence>
<reference evidence="9 10" key="1">
    <citation type="submission" date="2020-05" db="EMBL/GenBank/DDBJ databases">
        <title>Gimesia benthica sp. nov., a novel planctomycete isolated from a deep-sea water sample of the Northwest Indian Ocean.</title>
        <authorList>
            <person name="Wang J."/>
            <person name="Ruan C."/>
            <person name="Song L."/>
            <person name="Zhu Y."/>
            <person name="Li A."/>
            <person name="Zheng X."/>
            <person name="Wang L."/>
            <person name="Lu Z."/>
            <person name="Huang Y."/>
            <person name="Du W."/>
            <person name="Zhou Y."/>
            <person name="Huang L."/>
            <person name="Dai X."/>
        </authorList>
    </citation>
    <scope>NUCLEOTIDE SEQUENCE [LARGE SCALE GENOMIC DNA]</scope>
    <source>
        <strain evidence="9 10">YYQ-30</strain>
    </source>
</reference>
<dbReference type="PANTHER" id="PTHR30183">
    <property type="entry name" value="MOLYBDENUM TRANSPORT SYSTEM PERMEASE PROTEIN MODB"/>
    <property type="match status" value="1"/>
</dbReference>
<feature type="transmembrane region" description="Helical" evidence="7">
    <location>
        <begin position="190"/>
        <end position="213"/>
    </location>
</feature>
<feature type="transmembrane region" description="Helical" evidence="7">
    <location>
        <begin position="57"/>
        <end position="78"/>
    </location>
</feature>
<keyword evidence="4 7" id="KW-0812">Transmembrane</keyword>
<dbReference type="InterPro" id="IPR035906">
    <property type="entry name" value="MetI-like_sf"/>
</dbReference>
<keyword evidence="10" id="KW-1185">Reference proteome</keyword>
<feature type="transmembrane region" description="Helical" evidence="7">
    <location>
        <begin position="498"/>
        <end position="516"/>
    </location>
</feature>
<dbReference type="GO" id="GO:0005886">
    <property type="term" value="C:plasma membrane"/>
    <property type="evidence" value="ECO:0007669"/>
    <property type="project" value="UniProtKB-SubCell"/>
</dbReference>
<dbReference type="PROSITE" id="PS50928">
    <property type="entry name" value="ABC_TM1"/>
    <property type="match status" value="2"/>
</dbReference>
<sequence>MARRAGALSASTLLTGGPVLALVLALGLVPVIVLAGLDGAGTQALGPADWAAIRFTLVQATLSAAISCALAVPFARALARRSFPGRRAIVALLGAPFLLPVIVAILGLLAVWGRAGAASDLSRAFGGPVLSIYGLPGVLLAHVFFNVPLVTRLLLQGWQAIPAERFRLAAQLGMGPGAVFRLLEVPLLRAVLPGAFLLVFLLCMTSFAVALALGGGPRATTIELAIYQALRFDFDLGRAARLALVQFALCGAVAGLALWLGRPGAFGRGMGRFRRRWDAPGGAVRVWDGTVILLLLGFLLPPMGFVLGRGAAALVSGPPSGLWEATGTSLALAICSAIGATLAVLALAGLITALPRGRGAVVEGIGLLMLAASPFVIGTGLFVLLRPVIDPFAWALVITGVINAAMSLPFGLRALVPAMAAARGEYGRLADNLGITGLARLRLVTLPLIRGPLGFSAGLAAALSMGDLGVITLFAPPGVETLPLYMYRLMGAYRMDDAAGAALLLLVLSLAVFWVFDQGGRDGSAA</sequence>
<evidence type="ECO:0000256" key="2">
    <source>
        <dbReference type="ARBA" id="ARBA00022448"/>
    </source>
</evidence>
<proteinExistence type="predicted"/>
<dbReference type="Gene3D" id="1.10.3720.10">
    <property type="entry name" value="MetI-like"/>
    <property type="match status" value="2"/>
</dbReference>
<accession>A0A849KZL9</accession>
<feature type="transmembrane region" description="Helical" evidence="7">
    <location>
        <begin position="90"/>
        <end position="112"/>
    </location>
</feature>
<evidence type="ECO:0000259" key="8">
    <source>
        <dbReference type="PROSITE" id="PS50928"/>
    </source>
</evidence>
<evidence type="ECO:0000256" key="3">
    <source>
        <dbReference type="ARBA" id="ARBA00022475"/>
    </source>
</evidence>
<dbReference type="AlphaFoldDB" id="A0A849KZL9"/>
<dbReference type="CDD" id="cd06261">
    <property type="entry name" value="TM_PBP2"/>
    <property type="match status" value="2"/>
</dbReference>
<dbReference type="RefSeq" id="WP_171322140.1">
    <property type="nucleotide sequence ID" value="NZ_JABFBC010000001.1"/>
</dbReference>